<evidence type="ECO:0000313" key="1">
    <source>
        <dbReference type="EMBL" id="NOU90117.1"/>
    </source>
</evidence>
<dbReference type="SUPFAM" id="SSF53850">
    <property type="entry name" value="Periplasmic binding protein-like II"/>
    <property type="match status" value="1"/>
</dbReference>
<keyword evidence="2" id="KW-1185">Reference proteome</keyword>
<name>A0ABX1ZAI6_9BACL</name>
<dbReference type="Pfam" id="PF01547">
    <property type="entry name" value="SBP_bac_1"/>
    <property type="match status" value="1"/>
</dbReference>
<sequence length="75" mass="8591">MDTLVLYYNKDIFDKFGISYPRNGMTWDEVYDLAKKLNRTEDGISYRGFGMAAGAMFTVNPLSLQPVEPNRSGFR</sequence>
<proteinExistence type="predicted"/>
<dbReference type="Gene3D" id="3.40.190.10">
    <property type="entry name" value="Periplasmic binding protein-like II"/>
    <property type="match status" value="1"/>
</dbReference>
<accession>A0ABX1ZAI6</accession>
<dbReference type="Proteomes" id="UP000658690">
    <property type="component" value="Unassembled WGS sequence"/>
</dbReference>
<dbReference type="InterPro" id="IPR006059">
    <property type="entry name" value="SBP"/>
</dbReference>
<organism evidence="1 2">
    <name type="scientific">Paenibacillus germinis</name>
    <dbReference type="NCBI Taxonomy" id="2654979"/>
    <lineage>
        <taxon>Bacteria</taxon>
        <taxon>Bacillati</taxon>
        <taxon>Bacillota</taxon>
        <taxon>Bacilli</taxon>
        <taxon>Bacillales</taxon>
        <taxon>Paenibacillaceae</taxon>
        <taxon>Paenibacillus</taxon>
    </lineage>
</organism>
<dbReference type="EMBL" id="WHOC01000160">
    <property type="protein sequence ID" value="NOU90117.1"/>
    <property type="molecule type" value="Genomic_DNA"/>
</dbReference>
<protein>
    <submittedName>
        <fullName evidence="1">Extracellular solute-binding protein</fullName>
    </submittedName>
</protein>
<evidence type="ECO:0000313" key="2">
    <source>
        <dbReference type="Proteomes" id="UP000658690"/>
    </source>
</evidence>
<gene>
    <name evidence="1" type="ORF">GC102_30880</name>
</gene>
<comment type="caution">
    <text evidence="1">The sequence shown here is derived from an EMBL/GenBank/DDBJ whole genome shotgun (WGS) entry which is preliminary data.</text>
</comment>
<reference evidence="1 2" key="1">
    <citation type="submission" date="2019-10" db="EMBL/GenBank/DDBJ databases">
        <title>Description of Paenibacillus choica sp. nov.</title>
        <authorList>
            <person name="Carlier A."/>
            <person name="Qi S."/>
        </authorList>
    </citation>
    <scope>NUCLEOTIDE SEQUENCE [LARGE SCALE GENOMIC DNA]</scope>
    <source>
        <strain evidence="1 2">LMG 31460</strain>
    </source>
</reference>